<keyword evidence="1" id="KW-0732">Signal</keyword>
<evidence type="ECO:0000313" key="3">
    <source>
        <dbReference type="Proteomes" id="UP001222325"/>
    </source>
</evidence>
<keyword evidence="3" id="KW-1185">Reference proteome</keyword>
<dbReference type="Proteomes" id="UP001222325">
    <property type="component" value="Unassembled WGS sequence"/>
</dbReference>
<evidence type="ECO:0000313" key="2">
    <source>
        <dbReference type="EMBL" id="KAJ7089244.1"/>
    </source>
</evidence>
<organism evidence="2 3">
    <name type="scientific">Mycena belliarum</name>
    <dbReference type="NCBI Taxonomy" id="1033014"/>
    <lineage>
        <taxon>Eukaryota</taxon>
        <taxon>Fungi</taxon>
        <taxon>Dikarya</taxon>
        <taxon>Basidiomycota</taxon>
        <taxon>Agaricomycotina</taxon>
        <taxon>Agaricomycetes</taxon>
        <taxon>Agaricomycetidae</taxon>
        <taxon>Agaricales</taxon>
        <taxon>Marasmiineae</taxon>
        <taxon>Mycenaceae</taxon>
        <taxon>Mycena</taxon>
    </lineage>
</organism>
<feature type="chain" id="PRO_5042034628" description="Secreted protein" evidence="1">
    <location>
        <begin position="18"/>
        <end position="225"/>
    </location>
</feature>
<dbReference type="AlphaFoldDB" id="A0AAD6U5A2"/>
<gene>
    <name evidence="2" type="ORF">B0H15DRAFT_1022166</name>
</gene>
<evidence type="ECO:0000256" key="1">
    <source>
        <dbReference type="SAM" id="SignalP"/>
    </source>
</evidence>
<dbReference type="Gene3D" id="2.60.120.260">
    <property type="entry name" value="Galactose-binding domain-like"/>
    <property type="match status" value="1"/>
</dbReference>
<accession>A0AAD6U5A2</accession>
<sequence length="225" mass="23387">MRSIGFFALSFISVVLADKNTTIDDTDASIQYSGGGHELPCLFGPDGTFLPGQPGCFNSGPKNCSSGAHLLKQPTEQPTSSLSMVFKGSAVYMNVLLSNISNVYTVTLDGKATDVDGFRPQGPLLCDTLFSQTGLDPTKEHNISLSIKGLSPSLNTTSTEKIFSFWLDNFVVTTPDNSGSSAAASQTAGGSGSAKPTNGVVSQLAATSPWIAFGLSAVHTLILGV</sequence>
<proteinExistence type="predicted"/>
<dbReference type="EMBL" id="JARJCN010000024">
    <property type="protein sequence ID" value="KAJ7089244.1"/>
    <property type="molecule type" value="Genomic_DNA"/>
</dbReference>
<feature type="signal peptide" evidence="1">
    <location>
        <begin position="1"/>
        <end position="17"/>
    </location>
</feature>
<name>A0AAD6U5A2_9AGAR</name>
<evidence type="ECO:0008006" key="4">
    <source>
        <dbReference type="Google" id="ProtNLM"/>
    </source>
</evidence>
<comment type="caution">
    <text evidence="2">The sequence shown here is derived from an EMBL/GenBank/DDBJ whole genome shotgun (WGS) entry which is preliminary data.</text>
</comment>
<protein>
    <recommendedName>
        <fullName evidence="4">Secreted protein</fullName>
    </recommendedName>
</protein>
<reference evidence="2" key="1">
    <citation type="submission" date="2023-03" db="EMBL/GenBank/DDBJ databases">
        <title>Massive genome expansion in bonnet fungi (Mycena s.s.) driven by repeated elements and novel gene families across ecological guilds.</title>
        <authorList>
            <consortium name="Lawrence Berkeley National Laboratory"/>
            <person name="Harder C.B."/>
            <person name="Miyauchi S."/>
            <person name="Viragh M."/>
            <person name="Kuo A."/>
            <person name="Thoen E."/>
            <person name="Andreopoulos B."/>
            <person name="Lu D."/>
            <person name="Skrede I."/>
            <person name="Drula E."/>
            <person name="Henrissat B."/>
            <person name="Morin E."/>
            <person name="Kohler A."/>
            <person name="Barry K."/>
            <person name="LaButti K."/>
            <person name="Morin E."/>
            <person name="Salamov A."/>
            <person name="Lipzen A."/>
            <person name="Mereny Z."/>
            <person name="Hegedus B."/>
            <person name="Baldrian P."/>
            <person name="Stursova M."/>
            <person name="Weitz H."/>
            <person name="Taylor A."/>
            <person name="Grigoriev I.V."/>
            <person name="Nagy L.G."/>
            <person name="Martin F."/>
            <person name="Kauserud H."/>
        </authorList>
    </citation>
    <scope>NUCLEOTIDE SEQUENCE</scope>
    <source>
        <strain evidence="2">CBHHK173m</strain>
    </source>
</reference>